<gene>
    <name evidence="2" type="ORF">PM001_LOCUS12534</name>
</gene>
<feature type="compositionally biased region" description="Basic and acidic residues" evidence="1">
    <location>
        <begin position="1"/>
        <end position="19"/>
    </location>
</feature>
<comment type="caution">
    <text evidence="2">The sequence shown here is derived from an EMBL/GenBank/DDBJ whole genome shotgun (WGS) entry which is preliminary data.</text>
</comment>
<organism evidence="2 3">
    <name type="scientific">Peronospora matthiolae</name>
    <dbReference type="NCBI Taxonomy" id="2874970"/>
    <lineage>
        <taxon>Eukaryota</taxon>
        <taxon>Sar</taxon>
        <taxon>Stramenopiles</taxon>
        <taxon>Oomycota</taxon>
        <taxon>Peronosporomycetes</taxon>
        <taxon>Peronosporales</taxon>
        <taxon>Peronosporaceae</taxon>
        <taxon>Peronospora</taxon>
    </lineage>
</organism>
<sequence>MCDVLHVADERSDFSENRKMQSGGTRSVPEVEAGWY</sequence>
<evidence type="ECO:0000313" key="2">
    <source>
        <dbReference type="EMBL" id="CAK7927384.1"/>
    </source>
</evidence>
<evidence type="ECO:0000313" key="3">
    <source>
        <dbReference type="Proteomes" id="UP001162060"/>
    </source>
</evidence>
<accession>A0AAV1TYL5</accession>
<evidence type="ECO:0000256" key="1">
    <source>
        <dbReference type="SAM" id="MobiDB-lite"/>
    </source>
</evidence>
<feature type="region of interest" description="Disordered" evidence="1">
    <location>
        <begin position="1"/>
        <end position="36"/>
    </location>
</feature>
<reference evidence="2" key="1">
    <citation type="submission" date="2024-01" db="EMBL/GenBank/DDBJ databases">
        <authorList>
            <person name="Webb A."/>
        </authorList>
    </citation>
    <scope>NUCLEOTIDE SEQUENCE</scope>
    <source>
        <strain evidence="2">Pm1</strain>
    </source>
</reference>
<name>A0AAV1TYL5_9STRA</name>
<proteinExistence type="predicted"/>
<dbReference type="EMBL" id="CAKLBY020000109">
    <property type="protein sequence ID" value="CAK7927384.1"/>
    <property type="molecule type" value="Genomic_DNA"/>
</dbReference>
<dbReference type="Proteomes" id="UP001162060">
    <property type="component" value="Unassembled WGS sequence"/>
</dbReference>
<protein>
    <submittedName>
        <fullName evidence="2">Uncharacterized protein</fullName>
    </submittedName>
</protein>
<dbReference type="AlphaFoldDB" id="A0AAV1TYL5"/>